<evidence type="ECO:0000256" key="7">
    <source>
        <dbReference type="ARBA" id="ARBA00022729"/>
    </source>
</evidence>
<evidence type="ECO:0000256" key="3">
    <source>
        <dbReference type="ARBA" id="ARBA00004373"/>
    </source>
</evidence>
<evidence type="ECO:0000256" key="9">
    <source>
        <dbReference type="ARBA" id="ARBA00022989"/>
    </source>
</evidence>
<proteinExistence type="predicted"/>
<evidence type="ECO:0000256" key="10">
    <source>
        <dbReference type="ARBA" id="ARBA00023136"/>
    </source>
</evidence>
<evidence type="ECO:0000256" key="5">
    <source>
        <dbReference type="ARBA" id="ARBA00022685"/>
    </source>
</evidence>
<evidence type="ECO:0000259" key="13">
    <source>
        <dbReference type="Pfam" id="PF07850"/>
    </source>
</evidence>
<keyword evidence="11" id="KW-0675">Receptor</keyword>
<dbReference type="GO" id="GO:0005789">
    <property type="term" value="C:endoplasmic reticulum membrane"/>
    <property type="evidence" value="ECO:0007669"/>
    <property type="project" value="UniProtKB-SubCell"/>
</dbReference>
<accession>A0AAD9JAP2</accession>
<protein>
    <recommendedName>
        <fullName evidence="17">Renin receptor</fullName>
    </recommendedName>
</protein>
<dbReference type="GO" id="GO:0030177">
    <property type="term" value="P:positive regulation of Wnt signaling pathway"/>
    <property type="evidence" value="ECO:0007669"/>
    <property type="project" value="TreeGrafter"/>
</dbReference>
<evidence type="ECO:0000256" key="6">
    <source>
        <dbReference type="ARBA" id="ARBA00022692"/>
    </source>
</evidence>
<dbReference type="GO" id="GO:0031982">
    <property type="term" value="C:vesicle"/>
    <property type="evidence" value="ECO:0007669"/>
    <property type="project" value="UniProtKB-SubCell"/>
</dbReference>
<evidence type="ECO:0008006" key="17">
    <source>
        <dbReference type="Google" id="ProtNLM"/>
    </source>
</evidence>
<dbReference type="InterPro" id="IPR012493">
    <property type="entry name" value="Renin_rcpt"/>
</dbReference>
<dbReference type="EMBL" id="JAODUP010000473">
    <property type="protein sequence ID" value="KAK2148980.1"/>
    <property type="molecule type" value="Genomic_DNA"/>
</dbReference>
<keyword evidence="6 12" id="KW-0812">Transmembrane</keyword>
<name>A0AAD9JAP2_9ANNE</name>
<evidence type="ECO:0000313" key="16">
    <source>
        <dbReference type="Proteomes" id="UP001208570"/>
    </source>
</evidence>
<dbReference type="InterPro" id="IPR056780">
    <property type="entry name" value="Renin_r_C"/>
</dbReference>
<keyword evidence="10 12" id="KW-0472">Membrane</keyword>
<dbReference type="PANTHER" id="PTHR13351">
    <property type="entry name" value="RENIN RECEPTOR"/>
    <property type="match status" value="1"/>
</dbReference>
<evidence type="ECO:0000256" key="11">
    <source>
        <dbReference type="ARBA" id="ARBA00023170"/>
    </source>
</evidence>
<dbReference type="PANTHER" id="PTHR13351:SF1">
    <property type="entry name" value="RENIN RECEPTOR"/>
    <property type="match status" value="1"/>
</dbReference>
<keyword evidence="7" id="KW-0732">Signal</keyword>
<keyword evidence="8" id="KW-0256">Endoplasmic reticulum</keyword>
<evidence type="ECO:0000259" key="14">
    <source>
        <dbReference type="Pfam" id="PF25294"/>
    </source>
</evidence>
<evidence type="ECO:0000256" key="2">
    <source>
        <dbReference type="ARBA" id="ARBA00004251"/>
    </source>
</evidence>
<keyword evidence="5" id="KW-0165">Cleavage on pair of basic residues</keyword>
<evidence type="ECO:0000256" key="1">
    <source>
        <dbReference type="ARBA" id="ARBA00004115"/>
    </source>
</evidence>
<feature type="domain" description="Renin receptor N-terminal" evidence="14">
    <location>
        <begin position="135"/>
        <end position="388"/>
    </location>
</feature>
<comment type="caution">
    <text evidence="15">The sequence shown here is derived from an EMBL/GenBank/DDBJ whole genome shotgun (WGS) entry which is preliminary data.</text>
</comment>
<dbReference type="GO" id="GO:0038023">
    <property type="term" value="F:signaling receptor activity"/>
    <property type="evidence" value="ECO:0007669"/>
    <property type="project" value="InterPro"/>
</dbReference>
<keyword evidence="4" id="KW-1003">Cell membrane</keyword>
<keyword evidence="9 12" id="KW-1133">Transmembrane helix</keyword>
<dbReference type="Proteomes" id="UP001208570">
    <property type="component" value="Unassembled WGS sequence"/>
</dbReference>
<comment type="subcellular location">
    <subcellularLocation>
        <location evidence="2">Cell membrane</location>
        <topology evidence="2">Single-pass type I membrane protein</topology>
    </subcellularLocation>
    <subcellularLocation>
        <location evidence="1">Endoplasmic reticulum membrane</location>
        <topology evidence="1">Single-pass type I membrane protein</topology>
    </subcellularLocation>
    <subcellularLocation>
        <location evidence="3">Vesicle</location>
    </subcellularLocation>
</comment>
<dbReference type="InterPro" id="IPR057318">
    <property type="entry name" value="RENR_N"/>
</dbReference>
<dbReference type="GO" id="GO:0098588">
    <property type="term" value="C:bounding membrane of organelle"/>
    <property type="evidence" value="ECO:0007669"/>
    <property type="project" value="UniProtKB-ARBA"/>
</dbReference>
<evidence type="ECO:0000256" key="8">
    <source>
        <dbReference type="ARBA" id="ARBA00022824"/>
    </source>
</evidence>
<dbReference type="Pfam" id="PF07850">
    <property type="entry name" value="Renin_r"/>
    <property type="match status" value="1"/>
</dbReference>
<dbReference type="GO" id="GO:0009897">
    <property type="term" value="C:external side of plasma membrane"/>
    <property type="evidence" value="ECO:0007669"/>
    <property type="project" value="TreeGrafter"/>
</dbReference>
<dbReference type="Pfam" id="PF25294">
    <property type="entry name" value="RENR_N"/>
    <property type="match status" value="1"/>
</dbReference>
<organism evidence="15 16">
    <name type="scientific">Paralvinella palmiformis</name>
    <dbReference type="NCBI Taxonomy" id="53620"/>
    <lineage>
        <taxon>Eukaryota</taxon>
        <taxon>Metazoa</taxon>
        <taxon>Spiralia</taxon>
        <taxon>Lophotrochozoa</taxon>
        <taxon>Annelida</taxon>
        <taxon>Polychaeta</taxon>
        <taxon>Sedentaria</taxon>
        <taxon>Canalipalpata</taxon>
        <taxon>Terebellida</taxon>
        <taxon>Terebelliformia</taxon>
        <taxon>Alvinellidae</taxon>
        <taxon>Paralvinella</taxon>
    </lineage>
</organism>
<evidence type="ECO:0000256" key="12">
    <source>
        <dbReference type="SAM" id="Phobius"/>
    </source>
</evidence>
<evidence type="ECO:0000256" key="4">
    <source>
        <dbReference type="ARBA" id="ARBA00022475"/>
    </source>
</evidence>
<feature type="transmembrane region" description="Helical" evidence="12">
    <location>
        <begin position="432"/>
        <end position="454"/>
    </location>
</feature>
<evidence type="ECO:0000313" key="15">
    <source>
        <dbReference type="EMBL" id="KAK2148980.1"/>
    </source>
</evidence>
<keyword evidence="16" id="KW-1185">Reference proteome</keyword>
<dbReference type="AlphaFoldDB" id="A0AAD9JAP2"/>
<sequence length="473" mass="53902">MLLIIAQNEDLIDLRIRSLVHNVGLYTEAKHLEEQFSVLLWQWIAYNQTQLQLQMLVCSVLEPHKAKIKKRFNQAMTPTHYLANMLHPIYCGRNLPPEHIETAQEYVLEENPELLPELSIGQGSFYREIPPVTFSEFIVTHAPEHVQFVKDSEELPLSEIQDVISLTFGFDVDKDLSWKGLAAGNLFLRPKATILISVEGPQNLQLAIDGRAIYKTAEDVSELDTDNVAYNILNLAGKEEKPLIVDLSLESRVLEVRSHHPDLFRDVPATLDKLRDTFADGGSGLFSSAQLGSLNITKPNDLTFIGELHMIKTIIDAVQDKGQQLQGRLPNFFHFKIRGLQKMFDAYGDRSKQAEDAQKLLSDFIGQITAKLRQIYADNVVVEVVTVPRSQQTTRRMRHLLELDANPTASPVQVDLNLAAEYSDMYPIVFNMMLWFVIVMFITLLAISYGIWYMDPGRDSIIYRMTSQRMKKD</sequence>
<gene>
    <name evidence="15" type="ORF">LSH36_473g03010</name>
</gene>
<feature type="domain" description="Renin receptor-like C-terminal transmembrane spanning segment" evidence="13">
    <location>
        <begin position="408"/>
        <end position="473"/>
    </location>
</feature>
<reference evidence="15" key="1">
    <citation type="journal article" date="2023" name="Mol. Biol. Evol.">
        <title>Third-Generation Sequencing Reveals the Adaptive Role of the Epigenome in Three Deep-Sea Polychaetes.</title>
        <authorList>
            <person name="Perez M."/>
            <person name="Aroh O."/>
            <person name="Sun Y."/>
            <person name="Lan Y."/>
            <person name="Juniper S.K."/>
            <person name="Young C.R."/>
            <person name="Angers B."/>
            <person name="Qian P.Y."/>
        </authorList>
    </citation>
    <scope>NUCLEOTIDE SEQUENCE</scope>
    <source>
        <strain evidence="15">P08H-3</strain>
    </source>
</reference>